<keyword evidence="1 4" id="KW-0349">Heme</keyword>
<dbReference type="Pfam" id="PF06283">
    <property type="entry name" value="ThuA"/>
    <property type="match status" value="1"/>
</dbReference>
<evidence type="ECO:0000256" key="2">
    <source>
        <dbReference type="ARBA" id="ARBA00022723"/>
    </source>
</evidence>
<reference evidence="7 8" key="1">
    <citation type="journal article" date="2020" name="Antonie Van Leeuwenhoek">
        <title>Rhodopirellula heiligendammensis sp. nov., Rhodopirellula pilleata sp. nov., and Rhodopirellula solitaria sp. nov. isolated from natural or artificial marine surfaces in Northern Germany and California, USA, and emended description of the genus Rhodopirellula.</title>
        <authorList>
            <person name="Kallscheuer N."/>
            <person name="Wiegand S."/>
            <person name="Jogler M."/>
            <person name="Boedeker C."/>
            <person name="Peeters S.H."/>
            <person name="Rast P."/>
            <person name="Heuer A."/>
            <person name="Jetten M.S.M."/>
            <person name="Rohde M."/>
            <person name="Jogler C."/>
        </authorList>
    </citation>
    <scope>NUCLEOTIDE SEQUENCE [LARGE SCALE GENOMIC DNA]</scope>
    <source>
        <strain evidence="7 8">Poly21</strain>
    </source>
</reference>
<proteinExistence type="predicted"/>
<dbReference type="Gene3D" id="3.40.50.1820">
    <property type="entry name" value="alpha/beta hydrolase"/>
    <property type="match status" value="1"/>
</dbReference>
<dbReference type="EC" id="3.2.1.8" evidence="7"/>
<organism evidence="7 8">
    <name type="scientific">Allorhodopirellula heiligendammensis</name>
    <dbReference type="NCBI Taxonomy" id="2714739"/>
    <lineage>
        <taxon>Bacteria</taxon>
        <taxon>Pseudomonadati</taxon>
        <taxon>Planctomycetota</taxon>
        <taxon>Planctomycetia</taxon>
        <taxon>Pirellulales</taxon>
        <taxon>Pirellulaceae</taxon>
        <taxon>Allorhodopirellula</taxon>
    </lineage>
</organism>
<dbReference type="SUPFAM" id="SSF52317">
    <property type="entry name" value="Class I glutamine amidotransferase-like"/>
    <property type="match status" value="1"/>
</dbReference>
<keyword evidence="2 4" id="KW-0479">Metal-binding</keyword>
<dbReference type="InterPro" id="IPR000801">
    <property type="entry name" value="Esterase-like"/>
</dbReference>
<dbReference type="GO" id="GO:0046872">
    <property type="term" value="F:metal ion binding"/>
    <property type="evidence" value="ECO:0007669"/>
    <property type="project" value="UniProtKB-KW"/>
</dbReference>
<accession>A0A5C6C300</accession>
<dbReference type="SUPFAM" id="SSF53474">
    <property type="entry name" value="alpha/beta-Hydrolases"/>
    <property type="match status" value="1"/>
</dbReference>
<dbReference type="InterPro" id="IPR011041">
    <property type="entry name" value="Quinoprot_gluc/sorb_DH_b-prop"/>
</dbReference>
<dbReference type="PANTHER" id="PTHR33546">
    <property type="entry name" value="LARGE, MULTIFUNCTIONAL SECRETED PROTEIN-RELATED"/>
    <property type="match status" value="1"/>
</dbReference>
<dbReference type="InterPro" id="IPR009056">
    <property type="entry name" value="Cyt_c-like_dom"/>
</dbReference>
<dbReference type="GO" id="GO:0009055">
    <property type="term" value="F:electron transfer activity"/>
    <property type="evidence" value="ECO:0007669"/>
    <property type="project" value="InterPro"/>
</dbReference>
<evidence type="ECO:0000259" key="6">
    <source>
        <dbReference type="PROSITE" id="PS51007"/>
    </source>
</evidence>
<keyword evidence="8" id="KW-1185">Reference proteome</keyword>
<evidence type="ECO:0000256" key="3">
    <source>
        <dbReference type="ARBA" id="ARBA00023004"/>
    </source>
</evidence>
<keyword evidence="3 4" id="KW-0408">Iron</keyword>
<dbReference type="GO" id="GO:0020037">
    <property type="term" value="F:heme binding"/>
    <property type="evidence" value="ECO:0007669"/>
    <property type="project" value="InterPro"/>
</dbReference>
<dbReference type="InterPro" id="IPR029062">
    <property type="entry name" value="Class_I_gatase-like"/>
</dbReference>
<dbReference type="InterPro" id="IPR036909">
    <property type="entry name" value="Cyt_c-like_dom_sf"/>
</dbReference>
<sequence>MTSFFQHVLVAGILFAGLVTSSSAVADRSKLTVLMLGDSGFHKPSEFYRHVAEPLGEQSIELQYTEDLSDINADNLAKYDGLMIFANVERITPEAEAALLNFVEQGGGLIPIHCASFCFLNSPKYIDLVGGQFKSHGFTSFETKIVAPDHEIMAGLKPIKSMDESYRHGRLNPDKTVLETRSSESGPVSDENGEPYTWIRNSGKGRVFYTAWGHDHRTWSNVDFQNLLARGVLWACGQTLTTAVAGADDAAQSNVNAVAQANRTFTKPEMTPPSTGDDNFSFTDVGAKIPNYTPGASWGTQEAPLTLMQDPVPAEESIKAYSVPDDFHLSLWAEESEKNWPDDSRAAEKFAGLTGKPIAMTWDERGRLWVCETVDYPNELQSSPGQGRDRVRICEDTDNDGQADKFTVFAQHLSIPSTLVCYRGGVIVQNGAKTIYLKDVDDDDVADFRQELITGWSMGDTHGGVSNFQYGPDNWIWGMQGYNNSEPIINGEPQMRFRQGFWRFKVRDGASDKTAPAFALDKQSGLPAEQASSDFDDDTVRVDALEFMRATNNNTWGLGFSEEGYVFGSTANGCPSVHMPIPNRYFDQVAGWSPSTLQKISPTDKFSALDKKIRQVDYHGGYTAAAGGTIYTARNYPSQWWNKVQMVCEPTGHIVGGFVLEKDGAGYRSNNMFNVVASIDDWAAPIMSEVGPDGNVWVLDWYNYIIQHNPTPNGFRTGKGAAYESDLRDKRFGRIYRMLYREDSAPTHSMQLADASDADLVEALKSDNFFWRRTAQRLLVERNATDKKTLEDLVALVDNQTTDDIGLNAAAMHAIWTLSGLADGGSEDASSPLVAACEKGFTHPSSPVRSAAVANCAADQVKLAVESGVLKDTDPRVQLSALLRIADEKDPVSGESLAAIVIGANSIASDNTLMDAWTSAASTTPVETLVALINANSNSNARNLAARVAVLAEHIARSEPTAEKISSLLDVDPASPLTISLWEGLAKGWPKDLTITLSDADQAKFRDRFLSADTSVESKAALLAVADKWSIKNLDDAVSSIQDQLFATALDSDAKTDERLTAWDQAIKLAPNSSRILDAINSMLNPQLAPATGAMVIESLGSARVPGLAEELIAIRGKLGPKMAGDILTLLLARADTTTELMQAIADGKIPFTELQLDQRQALLNHPTRSIANRARDLMEMKGATVASNRQALVDEWLAVADTEGNLQNGMAMYTKHCALCHKHGDLGVSIGPNLTGMAVHPKEEILVNVLDPNRSVENNFRTYQILTLDGAVLTGMLAGESANSLRLIDTQGKEQQVLREDIEQMNAAAKSLMPEGFESQITKQEMSDLLTFLANRGRYTPLSLSAAATISGPKGLPGFRGNRGDKFELNSYGNIEVEGIPFELQNPEDGRVANIVALQNSGGRVPSTLPSSVSVPCSGNVAAIHMLGGVTAFGFPMNRDETSSLIVRCQYEDGTSVDHELINDKHTANYQEKTDVPESKFAIDANGKQIRYLKIAIDGSKPLKGIDFVKGDNRSTPLVFAVTVESADGDKAEDTVAMQEKAPAAAAQAPPRRRGGGGFGGPIQLGPDDVAVFAAPPEGFKSKIDVPHGKLETIEYDSKTVGTTRKMQVYTPPGYSSDKKYPVLYLLHGIGGDETEWQRFSSPNLILDNLIAVGKAVPMIVVMPNGRAQKNDRAEGNVMASAPAFAAFERDLLDDVIPAIESKYSVDARPEKRAIAGLSMGGGQSFNFGLGNLDTFAWIGPFSAAPNTKPAGELIPNVDDAKAKLKLLWISCGNKDGLIAISQNVHQFLKKNGIEHVWHVDGHGHDPQHWSSSLYWFAQSVFQDKPAGNAKQKNPVVGKWTGTVNTQIGDQAYVFVIHSEDGKVGGSAVMTLNGATHNSTLSNVKVDDEKVSFDELMNYQGNDLTIRYSGDLSGNEMKLTRKVGDFATEEFTAKRAD</sequence>
<dbReference type="EMBL" id="SJPU01000001">
    <property type="protein sequence ID" value="TWU18920.1"/>
    <property type="molecule type" value="Genomic_DNA"/>
</dbReference>
<feature type="domain" description="Cytochrome c" evidence="6">
    <location>
        <begin position="1205"/>
        <end position="1338"/>
    </location>
</feature>
<feature type="region of interest" description="Disordered" evidence="5">
    <location>
        <begin position="1543"/>
        <end position="1562"/>
    </location>
</feature>
<protein>
    <submittedName>
        <fullName evidence="7">Endo-1,4-beta-xylanase Z</fullName>
        <ecNumber evidence="7">3.2.1.8</ecNumber>
    </submittedName>
</protein>
<dbReference type="PANTHER" id="PTHR33546:SF1">
    <property type="entry name" value="LARGE, MULTIFUNCTIONAL SECRETED PROTEIN"/>
    <property type="match status" value="1"/>
</dbReference>
<name>A0A5C6C300_9BACT</name>
<gene>
    <name evidence="7" type="primary">xynZ_1</name>
    <name evidence="7" type="ORF">Poly21_10910</name>
</gene>
<dbReference type="PROSITE" id="PS51007">
    <property type="entry name" value="CYTC"/>
    <property type="match status" value="1"/>
</dbReference>
<evidence type="ECO:0000256" key="4">
    <source>
        <dbReference type="PROSITE-ProRule" id="PRU00433"/>
    </source>
</evidence>
<dbReference type="NCBIfam" id="TIGR02604">
    <property type="entry name" value="Piru_Ver_Nterm"/>
    <property type="match status" value="1"/>
</dbReference>
<dbReference type="InterPro" id="IPR055557">
    <property type="entry name" value="DUF7133"/>
</dbReference>
<dbReference type="RefSeq" id="WP_302117624.1">
    <property type="nucleotide sequence ID" value="NZ_SJPU01000001.1"/>
</dbReference>
<evidence type="ECO:0000256" key="5">
    <source>
        <dbReference type="SAM" id="MobiDB-lite"/>
    </source>
</evidence>
<dbReference type="NCBIfam" id="TIGR02603">
    <property type="entry name" value="CxxCH_TIGR02603"/>
    <property type="match status" value="1"/>
</dbReference>
<dbReference type="InterPro" id="IPR013427">
    <property type="entry name" value="Haem-bd_dom_put"/>
</dbReference>
<evidence type="ECO:0000256" key="1">
    <source>
        <dbReference type="ARBA" id="ARBA00022617"/>
    </source>
</evidence>
<evidence type="ECO:0000313" key="8">
    <source>
        <dbReference type="Proteomes" id="UP000319908"/>
    </source>
</evidence>
<dbReference type="Gene3D" id="1.10.760.10">
    <property type="entry name" value="Cytochrome c-like domain"/>
    <property type="match status" value="1"/>
</dbReference>
<dbReference type="InterPro" id="IPR029058">
    <property type="entry name" value="AB_hydrolase_fold"/>
</dbReference>
<keyword evidence="7" id="KW-0378">Hydrolase</keyword>
<dbReference type="Pfam" id="PF00756">
    <property type="entry name" value="Esterase"/>
    <property type="match status" value="1"/>
</dbReference>
<dbReference type="InterPro" id="IPR013428">
    <property type="entry name" value="Membrane-bound_put_N"/>
</dbReference>
<comment type="caution">
    <text evidence="7">The sequence shown here is derived from an EMBL/GenBank/DDBJ whole genome shotgun (WGS) entry which is preliminary data.</text>
</comment>
<evidence type="ECO:0000313" key="7">
    <source>
        <dbReference type="EMBL" id="TWU18920.1"/>
    </source>
</evidence>
<dbReference type="GO" id="GO:0031176">
    <property type="term" value="F:endo-1,4-beta-xylanase activity"/>
    <property type="evidence" value="ECO:0007669"/>
    <property type="project" value="UniProtKB-EC"/>
</dbReference>
<dbReference type="Gene3D" id="3.40.50.880">
    <property type="match status" value="1"/>
</dbReference>
<dbReference type="InterPro" id="IPR029010">
    <property type="entry name" value="ThuA-like"/>
</dbReference>
<dbReference type="Proteomes" id="UP000319908">
    <property type="component" value="Unassembled WGS sequence"/>
</dbReference>
<dbReference type="SUPFAM" id="SSF46626">
    <property type="entry name" value="Cytochrome c"/>
    <property type="match status" value="1"/>
</dbReference>
<dbReference type="SUPFAM" id="SSF50952">
    <property type="entry name" value="Soluble quinoprotein glucose dehydrogenase"/>
    <property type="match status" value="1"/>
</dbReference>
<keyword evidence="7" id="KW-0326">Glycosidase</keyword>
<dbReference type="Pfam" id="PF23500">
    <property type="entry name" value="DUF7133"/>
    <property type="match status" value="1"/>
</dbReference>